<gene>
    <name evidence="1" type="ORF">Leucomu_13530</name>
</gene>
<organism evidence="1 2">
    <name type="scientific">Leucobacter muris</name>
    <dbReference type="NCBI Taxonomy" id="1935379"/>
    <lineage>
        <taxon>Bacteria</taxon>
        <taxon>Bacillati</taxon>
        <taxon>Actinomycetota</taxon>
        <taxon>Actinomycetes</taxon>
        <taxon>Micrococcales</taxon>
        <taxon>Microbacteriaceae</taxon>
        <taxon>Leucobacter</taxon>
    </lineage>
</organism>
<name>A0ABX5QI84_9MICO</name>
<proteinExistence type="predicted"/>
<sequence>MALIEFVDPVLGTVQMPDHADRGWGFKSLEGWFDLSSDKTERRERPTAHGSFRARRSLRSSLGITVEAHFLATSPAELVAEQDRIGALGADAPILMLVTDHVRTTEREVRVIDVDVPSYRGRKHNLITIELSADDPRRYSVGDEWVSARLREDASGGLTWPARWPLVWGTGSGSDGRLTLTNHGQKASAPSYRLYGGFSAAEMVRIDTQQRVGIDLIVPYGSYVEIDFRTRRAMLDGQSDVSRYLTWRQWWTVEAGEQVTVQAEYDAPGVGAYYAGRVRSAW</sequence>
<dbReference type="Proteomes" id="UP000285768">
    <property type="component" value="Chromosome"/>
</dbReference>
<evidence type="ECO:0000313" key="2">
    <source>
        <dbReference type="Proteomes" id="UP000285768"/>
    </source>
</evidence>
<accession>A0ABX5QI84</accession>
<keyword evidence="2" id="KW-1185">Reference proteome</keyword>
<evidence type="ECO:0000313" key="1">
    <source>
        <dbReference type="EMBL" id="QAB18794.1"/>
    </source>
</evidence>
<reference evidence="1 2" key="1">
    <citation type="submission" date="2019-01" db="EMBL/GenBank/DDBJ databases">
        <title>Leucobacter muris sp. nov. isolated from the nose of a laboratory mouse.</title>
        <authorList>
            <person name="Benga L."/>
            <person name="Sproeer C."/>
            <person name="Schumann P."/>
            <person name="Verbarg S."/>
            <person name="Bunk B."/>
            <person name="Engelhardt E."/>
            <person name="Benten P.M."/>
            <person name="Sager M."/>
        </authorList>
    </citation>
    <scope>NUCLEOTIDE SEQUENCE [LARGE SCALE GENOMIC DNA]</scope>
    <source>
        <strain evidence="1 2">DSM 101948</strain>
    </source>
</reference>
<dbReference type="EMBL" id="CP035037">
    <property type="protein sequence ID" value="QAB18794.1"/>
    <property type="molecule type" value="Genomic_DNA"/>
</dbReference>
<protein>
    <submittedName>
        <fullName evidence="1">Uncharacterized protein</fullName>
    </submittedName>
</protein>
<dbReference type="RefSeq" id="WP_128387536.1">
    <property type="nucleotide sequence ID" value="NZ_CP035037.1"/>
</dbReference>